<dbReference type="Gene3D" id="3.30.40.10">
    <property type="entry name" value="Zinc/RING finger domain, C3HC4 (zinc finger)"/>
    <property type="match status" value="1"/>
</dbReference>
<evidence type="ECO:0000256" key="2">
    <source>
        <dbReference type="ARBA" id="ARBA00023043"/>
    </source>
</evidence>
<keyword evidence="4" id="KW-0862">Zinc</keyword>
<keyword evidence="1" id="KW-0677">Repeat</keyword>
<feature type="domain" description="RING-type" evidence="6">
    <location>
        <begin position="509"/>
        <end position="548"/>
    </location>
</feature>
<reference evidence="7 8" key="1">
    <citation type="submission" date="2017-09" db="EMBL/GenBank/DDBJ databases">
        <title>WGS assembly of Aquilegia coerulea Goldsmith.</title>
        <authorList>
            <person name="Hodges S."/>
            <person name="Kramer E."/>
            <person name="Nordborg M."/>
            <person name="Tomkins J."/>
            <person name="Borevitz J."/>
            <person name="Derieg N."/>
            <person name="Yan J."/>
            <person name="Mihaltcheva S."/>
            <person name="Hayes R.D."/>
            <person name="Rokhsar D."/>
        </authorList>
    </citation>
    <scope>NUCLEOTIDE SEQUENCE [LARGE SCALE GENOMIC DNA]</scope>
    <source>
        <strain evidence="8">cv. Goldsmith</strain>
    </source>
</reference>
<keyword evidence="2 3" id="KW-0040">ANK repeat</keyword>
<dbReference type="STRING" id="218851.A0A2G5DPD9"/>
<dbReference type="InterPro" id="IPR036770">
    <property type="entry name" value="Ankyrin_rpt-contain_sf"/>
</dbReference>
<keyword evidence="4" id="KW-0479">Metal-binding</keyword>
<evidence type="ECO:0000256" key="3">
    <source>
        <dbReference type="PROSITE-ProRule" id="PRU00023"/>
    </source>
</evidence>
<dbReference type="PROSITE" id="PS50088">
    <property type="entry name" value="ANK_REPEAT"/>
    <property type="match status" value="2"/>
</dbReference>
<dbReference type="InterPro" id="IPR013083">
    <property type="entry name" value="Znf_RING/FYVE/PHD"/>
</dbReference>
<evidence type="ECO:0000256" key="1">
    <source>
        <dbReference type="ARBA" id="ARBA00022737"/>
    </source>
</evidence>
<dbReference type="SMART" id="SM00248">
    <property type="entry name" value="ANK"/>
    <property type="match status" value="3"/>
</dbReference>
<dbReference type="OrthoDB" id="1711136at2759"/>
<dbReference type="PROSITE" id="PS50297">
    <property type="entry name" value="ANK_REP_REGION"/>
    <property type="match status" value="2"/>
</dbReference>
<feature type="compositionally biased region" description="Polar residues" evidence="5">
    <location>
        <begin position="299"/>
        <end position="321"/>
    </location>
</feature>
<organism evidence="7 8">
    <name type="scientific">Aquilegia coerulea</name>
    <name type="common">Rocky mountain columbine</name>
    <dbReference type="NCBI Taxonomy" id="218851"/>
    <lineage>
        <taxon>Eukaryota</taxon>
        <taxon>Viridiplantae</taxon>
        <taxon>Streptophyta</taxon>
        <taxon>Embryophyta</taxon>
        <taxon>Tracheophyta</taxon>
        <taxon>Spermatophyta</taxon>
        <taxon>Magnoliopsida</taxon>
        <taxon>Ranunculales</taxon>
        <taxon>Ranunculaceae</taxon>
        <taxon>Thalictroideae</taxon>
        <taxon>Aquilegia</taxon>
    </lineage>
</organism>
<keyword evidence="8" id="KW-1185">Reference proteome</keyword>
<dbReference type="InterPro" id="IPR002110">
    <property type="entry name" value="Ankyrin_rpt"/>
</dbReference>
<evidence type="ECO:0000313" key="7">
    <source>
        <dbReference type="EMBL" id="PIA45390.1"/>
    </source>
</evidence>
<dbReference type="SMART" id="SM00184">
    <property type="entry name" value="RING"/>
    <property type="match status" value="1"/>
</dbReference>
<keyword evidence="4" id="KW-0863">Zinc-finger</keyword>
<dbReference type="SUPFAM" id="SSF48403">
    <property type="entry name" value="Ankyrin repeat"/>
    <property type="match status" value="1"/>
</dbReference>
<dbReference type="AlphaFoldDB" id="A0A2G5DPD9"/>
<dbReference type="Pfam" id="PF13920">
    <property type="entry name" value="zf-C3HC4_3"/>
    <property type="match status" value="1"/>
</dbReference>
<proteinExistence type="predicted"/>
<dbReference type="FunCoup" id="A0A2G5DPD9">
    <property type="interactions" value="57"/>
</dbReference>
<dbReference type="PANTHER" id="PTHR24171">
    <property type="entry name" value="ANKYRIN REPEAT DOMAIN-CONTAINING PROTEIN 39-RELATED"/>
    <property type="match status" value="1"/>
</dbReference>
<name>A0A2G5DPD9_AQUCA</name>
<evidence type="ECO:0000256" key="5">
    <source>
        <dbReference type="SAM" id="MobiDB-lite"/>
    </source>
</evidence>
<dbReference type="CDD" id="cd23129">
    <property type="entry name" value="RING-HC_XBAT35-like"/>
    <property type="match status" value="1"/>
</dbReference>
<dbReference type="Gene3D" id="1.25.40.20">
    <property type="entry name" value="Ankyrin repeat-containing domain"/>
    <property type="match status" value="1"/>
</dbReference>
<dbReference type="GO" id="GO:0008270">
    <property type="term" value="F:zinc ion binding"/>
    <property type="evidence" value="ECO:0007669"/>
    <property type="project" value="UniProtKB-KW"/>
</dbReference>
<dbReference type="PROSITE" id="PS50089">
    <property type="entry name" value="ZF_RING_2"/>
    <property type="match status" value="1"/>
</dbReference>
<evidence type="ECO:0000259" key="6">
    <source>
        <dbReference type="PROSITE" id="PS50089"/>
    </source>
</evidence>
<dbReference type="SUPFAM" id="SSF57850">
    <property type="entry name" value="RING/U-box"/>
    <property type="match status" value="1"/>
</dbReference>
<dbReference type="InParanoid" id="A0A2G5DPD9"/>
<dbReference type="InterPro" id="IPR001841">
    <property type="entry name" value="Znf_RING"/>
</dbReference>
<gene>
    <name evidence="7" type="ORF">AQUCO_01700738v1</name>
</gene>
<sequence>MGIRQSKHASLYQEVINGNIEGVQALHREGAGLEWCDKEGKTSLMVACLDPQLYHIAKILIEIGADVNAYSPGSNAGTPLHHAVKRGLEQTVKLLLSNGANALKKNDDGHSSLELARVKGYNNLVRIIESHISFFSGWLRELYGPGFLEALVPQLLSRKIWVVVLPCHSPHPRKPLRLVLAIYNCLQDAQPRASIALWKAKIEEPKFHQPVPVLTIFDKSTRTRYKLLGSSDEVAKQQLQLLCNACRGIAQVVPPKVLPNAHSPVVSSTAPTPNAEDVELAMAINASLLSAKEERPPIHNSQLSSEVSNANGWESSGDNSSHNGWHLTGVSTPSKFSSSRWVDEPAVDVYNGWGSPEIGSSSNPTREAGNAMHEIPGAGSNTLADSANNTSHNGWDTVGQSVSPSKESSSGWLSKPAEVVHNGWGSARTGLRTYLAQNNSVSLVPRTREPPEVVAVPSAPPIPEDADDVGPVHYPSVDFSPVDLTMPSVENEEATINQVKEDVGASSSCVICLDAPVEGACIPCGHMGGCMSCLKEIKDKKWGCPVCRSKIDQVIRIYAV</sequence>
<feature type="repeat" description="ANK" evidence="3">
    <location>
        <begin position="75"/>
        <end position="107"/>
    </location>
</feature>
<accession>A0A2G5DPD9</accession>
<dbReference type="PANTHER" id="PTHR24171:SF9">
    <property type="entry name" value="ANKYRIN REPEAT DOMAIN-CONTAINING PROTEIN 39"/>
    <property type="match status" value="1"/>
</dbReference>
<feature type="repeat" description="ANK" evidence="3">
    <location>
        <begin position="39"/>
        <end position="72"/>
    </location>
</feature>
<feature type="region of interest" description="Disordered" evidence="5">
    <location>
        <begin position="295"/>
        <end position="321"/>
    </location>
</feature>
<dbReference type="Pfam" id="PF12796">
    <property type="entry name" value="Ank_2"/>
    <property type="match status" value="1"/>
</dbReference>
<protein>
    <recommendedName>
        <fullName evidence="6">RING-type domain-containing protein</fullName>
    </recommendedName>
</protein>
<dbReference type="Proteomes" id="UP000230069">
    <property type="component" value="Unassembled WGS sequence"/>
</dbReference>
<evidence type="ECO:0000256" key="4">
    <source>
        <dbReference type="PROSITE-ProRule" id="PRU00175"/>
    </source>
</evidence>
<evidence type="ECO:0000313" key="8">
    <source>
        <dbReference type="Proteomes" id="UP000230069"/>
    </source>
</evidence>
<dbReference type="EMBL" id="KZ305034">
    <property type="protein sequence ID" value="PIA45390.1"/>
    <property type="molecule type" value="Genomic_DNA"/>
</dbReference>